<comment type="caution">
    <text evidence="4">The sequence shown here is derived from an EMBL/GenBank/DDBJ whole genome shotgun (WGS) entry which is preliminary data.</text>
</comment>
<dbReference type="Proteomes" id="UP001501411">
    <property type="component" value="Unassembled WGS sequence"/>
</dbReference>
<comment type="subunit">
    <text evidence="2">Monomer.</text>
</comment>
<dbReference type="InterPro" id="IPR008183">
    <property type="entry name" value="Aldose_1/G6P_1-epimerase"/>
</dbReference>
<dbReference type="Gene3D" id="2.70.98.10">
    <property type="match status" value="1"/>
</dbReference>
<dbReference type="InterPro" id="IPR014718">
    <property type="entry name" value="GH-type_carb-bd"/>
</dbReference>
<organism evidence="4 5">
    <name type="scientific">Olivibacter ginsenosidimutans</name>
    <dbReference type="NCBI Taxonomy" id="1176537"/>
    <lineage>
        <taxon>Bacteria</taxon>
        <taxon>Pseudomonadati</taxon>
        <taxon>Bacteroidota</taxon>
        <taxon>Sphingobacteriia</taxon>
        <taxon>Sphingobacteriales</taxon>
        <taxon>Sphingobacteriaceae</taxon>
        <taxon>Olivibacter</taxon>
    </lineage>
</organism>
<name>A0ABP9BIF9_9SPHI</name>
<gene>
    <name evidence="4" type="ORF">GCM10023231_25400</name>
</gene>
<dbReference type="EMBL" id="BAABIQ010000037">
    <property type="protein sequence ID" value="GAA4795898.1"/>
    <property type="molecule type" value="Genomic_DNA"/>
</dbReference>
<evidence type="ECO:0000313" key="5">
    <source>
        <dbReference type="Proteomes" id="UP001501411"/>
    </source>
</evidence>
<dbReference type="RefSeq" id="WP_345232166.1">
    <property type="nucleotide sequence ID" value="NZ_BAABIQ010000037.1"/>
</dbReference>
<evidence type="ECO:0000256" key="3">
    <source>
        <dbReference type="ARBA" id="ARBA00022837"/>
    </source>
</evidence>
<evidence type="ECO:0000256" key="1">
    <source>
        <dbReference type="ARBA" id="ARBA00001913"/>
    </source>
</evidence>
<comment type="cofactor">
    <cofactor evidence="1">
        <name>Ca(2+)</name>
        <dbReference type="ChEBI" id="CHEBI:29108"/>
    </cofactor>
</comment>
<keyword evidence="5" id="KW-1185">Reference proteome</keyword>
<dbReference type="InterPro" id="IPR011013">
    <property type="entry name" value="Gal_mutarotase_sf_dom"/>
</dbReference>
<sequence>MIALNNEYITIHIKKKGAELCSLYNKTLALEYMWQADPSYWPWHAPNLFPIVGGLVNNEISIEGSLYQLQRHGFARQSNFTVIESSGKHAILSLRYTKETLAAYPYHFEYQVLYHLHDESLTCTYKVINLDNRTIWFSLGAHPAFNIPFFAHERYDDYYIEFSKEESLIRHHLSPAGFFTGEPSPVFLQGKKLRLAETLFNEDALVFKTIDSKALYIRSKNHPHSLKISYPEFKSLGIWAKPGAPFVCIEPWLGYADNEQPKGSIKEKEGIISLSSGHVFEANYTITIQ</sequence>
<dbReference type="SUPFAM" id="SSF74650">
    <property type="entry name" value="Galactose mutarotase-like"/>
    <property type="match status" value="1"/>
</dbReference>
<proteinExistence type="predicted"/>
<dbReference type="Pfam" id="PF01263">
    <property type="entry name" value="Aldose_epim"/>
    <property type="match status" value="1"/>
</dbReference>
<keyword evidence="3" id="KW-0106">Calcium</keyword>
<accession>A0ABP9BIF9</accession>
<protein>
    <submittedName>
        <fullName evidence="4">Aldose 1-epimerase family protein</fullName>
    </submittedName>
</protein>
<evidence type="ECO:0000256" key="2">
    <source>
        <dbReference type="ARBA" id="ARBA00011245"/>
    </source>
</evidence>
<dbReference type="CDD" id="cd09024">
    <property type="entry name" value="Aldose_epim_lacX"/>
    <property type="match status" value="1"/>
</dbReference>
<dbReference type="InterPro" id="IPR037481">
    <property type="entry name" value="LacX"/>
</dbReference>
<evidence type="ECO:0000313" key="4">
    <source>
        <dbReference type="EMBL" id="GAA4795898.1"/>
    </source>
</evidence>
<reference evidence="5" key="1">
    <citation type="journal article" date="2019" name="Int. J. Syst. Evol. Microbiol.">
        <title>The Global Catalogue of Microorganisms (GCM) 10K type strain sequencing project: providing services to taxonomists for standard genome sequencing and annotation.</title>
        <authorList>
            <consortium name="The Broad Institute Genomics Platform"/>
            <consortium name="The Broad Institute Genome Sequencing Center for Infectious Disease"/>
            <person name="Wu L."/>
            <person name="Ma J."/>
        </authorList>
    </citation>
    <scope>NUCLEOTIDE SEQUENCE [LARGE SCALE GENOMIC DNA]</scope>
    <source>
        <strain evidence="5">JCM 18200</strain>
    </source>
</reference>